<feature type="compositionally biased region" description="Polar residues" evidence="1">
    <location>
        <begin position="77"/>
        <end position="89"/>
    </location>
</feature>
<evidence type="ECO:0000313" key="3">
    <source>
        <dbReference type="Proteomes" id="UP001152747"/>
    </source>
</evidence>
<feature type="compositionally biased region" description="Polar residues" evidence="1">
    <location>
        <begin position="203"/>
        <end position="218"/>
    </location>
</feature>
<protein>
    <submittedName>
        <fullName evidence="2">Uncharacterized protein</fullName>
    </submittedName>
</protein>
<dbReference type="AlphaFoldDB" id="A0A9P1IGB7"/>
<feature type="compositionally biased region" description="Polar residues" evidence="1">
    <location>
        <begin position="111"/>
        <end position="127"/>
    </location>
</feature>
<gene>
    <name evidence="2" type="ORF">CAMP_LOCUS7719</name>
</gene>
<feature type="compositionally biased region" description="Polar residues" evidence="1">
    <location>
        <begin position="137"/>
        <end position="161"/>
    </location>
</feature>
<feature type="compositionally biased region" description="Polar residues" evidence="1">
    <location>
        <begin position="304"/>
        <end position="314"/>
    </location>
</feature>
<accession>A0A9P1IGB7</accession>
<keyword evidence="3" id="KW-1185">Reference proteome</keyword>
<feature type="compositionally biased region" description="Basic and acidic residues" evidence="1">
    <location>
        <begin position="383"/>
        <end position="417"/>
    </location>
</feature>
<feature type="compositionally biased region" description="Basic residues" evidence="1">
    <location>
        <begin position="319"/>
        <end position="329"/>
    </location>
</feature>
<evidence type="ECO:0000256" key="1">
    <source>
        <dbReference type="SAM" id="MobiDB-lite"/>
    </source>
</evidence>
<comment type="caution">
    <text evidence="2">The sequence shown here is derived from an EMBL/GenBank/DDBJ whole genome shotgun (WGS) entry which is preliminary data.</text>
</comment>
<dbReference type="OrthoDB" id="5865363at2759"/>
<feature type="compositionally biased region" description="Gly residues" evidence="1">
    <location>
        <begin position="1"/>
        <end position="11"/>
    </location>
</feature>
<feature type="compositionally biased region" description="Basic and acidic residues" evidence="1">
    <location>
        <begin position="33"/>
        <end position="49"/>
    </location>
</feature>
<evidence type="ECO:0000313" key="2">
    <source>
        <dbReference type="EMBL" id="CAI5445082.1"/>
    </source>
</evidence>
<feature type="compositionally biased region" description="Acidic residues" evidence="1">
    <location>
        <begin position="347"/>
        <end position="359"/>
    </location>
</feature>
<feature type="region of interest" description="Disordered" evidence="1">
    <location>
        <begin position="284"/>
        <end position="459"/>
    </location>
</feature>
<feature type="region of interest" description="Disordered" evidence="1">
    <location>
        <begin position="1"/>
        <end position="220"/>
    </location>
</feature>
<organism evidence="2 3">
    <name type="scientific">Caenorhabditis angaria</name>
    <dbReference type="NCBI Taxonomy" id="860376"/>
    <lineage>
        <taxon>Eukaryota</taxon>
        <taxon>Metazoa</taxon>
        <taxon>Ecdysozoa</taxon>
        <taxon>Nematoda</taxon>
        <taxon>Chromadorea</taxon>
        <taxon>Rhabditida</taxon>
        <taxon>Rhabditina</taxon>
        <taxon>Rhabditomorpha</taxon>
        <taxon>Rhabditoidea</taxon>
        <taxon>Rhabditidae</taxon>
        <taxon>Peloderinae</taxon>
        <taxon>Caenorhabditis</taxon>
    </lineage>
</organism>
<proteinExistence type="predicted"/>
<feature type="compositionally biased region" description="Polar residues" evidence="1">
    <location>
        <begin position="442"/>
        <end position="459"/>
    </location>
</feature>
<name>A0A9P1IGB7_9PELO</name>
<dbReference type="EMBL" id="CANHGI010000003">
    <property type="protein sequence ID" value="CAI5445082.1"/>
    <property type="molecule type" value="Genomic_DNA"/>
</dbReference>
<sequence>MADEGGGGDGGAKTAAKKSLRPEIQLYRPGMLRKGDSTKSLATDERPPRPENLSGAGGTHYVASNSSRRRSNDADSITSRNGSGSTTPDANAINEQRKYPNPRDQNRRNGESSSYNSTQSLYDSRQSGGYVRGGNSSGYQNRQNPNRRSYPSQNFERNFNRPNYHHNHQNGGSGFNDRASMRGDGAITKRNDHQGGRRRRNDSINSTQSEMPQSNNDQLHIDTSYDSVSQCGASSAFSMDSLGEAMSFEEMCASMQSFGSLDWSKEVENEFALKLEREEQEAKRLAEIQQQQQQQQVAPKILTRPNTNRTNNKSEPMKRSPRNHRRRNQRGFADESDRESSFGGSIAEEEGEDLEGGEQEELKSGERTPTSTRDNYIYQPRARNNENKRETQRQRRNNQEEKRYRGEHDDREDESTKYDAFSHMTSGRLAGRISIVKKEPVETTSSTSPINNKTNTKYR</sequence>
<reference evidence="2" key="1">
    <citation type="submission" date="2022-11" db="EMBL/GenBank/DDBJ databases">
        <authorList>
            <person name="Kikuchi T."/>
        </authorList>
    </citation>
    <scope>NUCLEOTIDE SEQUENCE</scope>
    <source>
        <strain evidence="2">PS1010</strain>
    </source>
</reference>
<dbReference type="Proteomes" id="UP001152747">
    <property type="component" value="Unassembled WGS sequence"/>
</dbReference>